<accession>A0A8I1EC07</accession>
<keyword evidence="1" id="KW-0732">Signal</keyword>
<proteinExistence type="predicted"/>
<dbReference type="InterPro" id="IPR031618">
    <property type="entry name" value="T4SS_TraI"/>
</dbReference>
<sequence>MLKPLIVAIGLALASQAAFAGVTPGVQYDGMSLEELENMTAYKGMPLAGDDDVTNKRLKSMREAALSVGAQHGYIFSMNKLRKELDAEATTWDNLFAFKDLMRVATPGEKSLYFLPAVIQESKEVTSGNDDHSRILVSGTYYEIVKKERLVTNPPDWREYLLIDLPVDASKPVGALLPKTPAEQEQWAEWVAEGWEAGILQSNAEMTARIRNLGSDYIGMIKYLTLVEEGKVVPSFVASQYRNKVNQGSSLHVNQRTFAITAPAEFNDRTNAWVPLDLDPRGGYRSDEEARVINRVGN</sequence>
<dbReference type="AlphaFoldDB" id="A0A8I1EC07"/>
<feature type="signal peptide" evidence="1">
    <location>
        <begin position="1"/>
        <end position="20"/>
    </location>
</feature>
<name>A0A8I1EC07_PSEPU</name>
<evidence type="ECO:0000313" key="3">
    <source>
        <dbReference type="Proteomes" id="UP000637061"/>
    </source>
</evidence>
<feature type="chain" id="PRO_5034731132" evidence="1">
    <location>
        <begin position="21"/>
        <end position="298"/>
    </location>
</feature>
<reference evidence="2" key="1">
    <citation type="submission" date="2020-12" db="EMBL/GenBank/DDBJ databases">
        <title>Enhanced detection system for hospital associated transmission using whole genome sequencing surveillance.</title>
        <authorList>
            <person name="Harrison L.H."/>
            <person name="Van Tyne D."/>
            <person name="Marsh J.W."/>
            <person name="Griffith M.P."/>
            <person name="Snyder D.J."/>
            <person name="Cooper V.S."/>
            <person name="Mustapha M."/>
        </authorList>
    </citation>
    <scope>NUCLEOTIDE SEQUENCE</scope>
    <source>
        <strain evidence="2">PSB00042</strain>
    </source>
</reference>
<organism evidence="2 3">
    <name type="scientific">Pseudomonas putida</name>
    <name type="common">Arthrobacter siderocapsulatus</name>
    <dbReference type="NCBI Taxonomy" id="303"/>
    <lineage>
        <taxon>Bacteria</taxon>
        <taxon>Pseudomonadati</taxon>
        <taxon>Pseudomonadota</taxon>
        <taxon>Gammaproteobacteria</taxon>
        <taxon>Pseudomonadales</taxon>
        <taxon>Pseudomonadaceae</taxon>
        <taxon>Pseudomonas</taxon>
    </lineage>
</organism>
<dbReference type="EMBL" id="JAEHTE010000002">
    <property type="protein sequence ID" value="MBI6883010.1"/>
    <property type="molecule type" value="Genomic_DNA"/>
</dbReference>
<dbReference type="Proteomes" id="UP000637061">
    <property type="component" value="Unassembled WGS sequence"/>
</dbReference>
<gene>
    <name evidence="2" type="ORF">JEU22_03710</name>
</gene>
<evidence type="ECO:0000256" key="1">
    <source>
        <dbReference type="SAM" id="SignalP"/>
    </source>
</evidence>
<evidence type="ECO:0000313" key="2">
    <source>
        <dbReference type="EMBL" id="MBI6883010.1"/>
    </source>
</evidence>
<protein>
    <submittedName>
        <fullName evidence="2">Type IV secretory system conjugative DNA transfer family protein</fullName>
    </submittedName>
</protein>
<dbReference type="RefSeq" id="WP_198746628.1">
    <property type="nucleotide sequence ID" value="NZ_JAEHTE010000002.1"/>
</dbReference>
<comment type="caution">
    <text evidence="2">The sequence shown here is derived from an EMBL/GenBank/DDBJ whole genome shotgun (WGS) entry which is preliminary data.</text>
</comment>
<dbReference type="Pfam" id="PF16932">
    <property type="entry name" value="T4SS_TraI"/>
    <property type="match status" value="1"/>
</dbReference>